<protein>
    <submittedName>
        <fullName evidence="3">DNA phosphorothioation system sulfurtransferase DndC</fullName>
    </submittedName>
</protein>
<dbReference type="InterPro" id="IPR017598">
    <property type="entry name" value="SulphurTrfase_DndC"/>
</dbReference>
<dbReference type="InterPro" id="IPR014729">
    <property type="entry name" value="Rossmann-like_a/b/a_fold"/>
</dbReference>
<dbReference type="NCBIfam" id="TIGR03183">
    <property type="entry name" value="DNA_S_dndC"/>
    <property type="match status" value="1"/>
</dbReference>
<dbReference type="InterPro" id="IPR050128">
    <property type="entry name" value="Sulfate_adenylyltrnsfr_sub2"/>
</dbReference>
<feature type="compositionally biased region" description="Basic and acidic residues" evidence="1">
    <location>
        <begin position="501"/>
        <end position="515"/>
    </location>
</feature>
<organism evidence="3 4">
    <name type="scientific">Microcystis aeruginosa Ma_MB_F_20061100_S20D</name>
    <dbReference type="NCBI Taxonomy" id="2486253"/>
    <lineage>
        <taxon>Bacteria</taxon>
        <taxon>Bacillati</taxon>
        <taxon>Cyanobacteriota</taxon>
        <taxon>Cyanophyceae</taxon>
        <taxon>Oscillatoriophycideae</taxon>
        <taxon>Chroococcales</taxon>
        <taxon>Microcystaceae</taxon>
        <taxon>Microcystis</taxon>
    </lineage>
</organism>
<accession>A0A552EL95</accession>
<dbReference type="InterPro" id="IPR002500">
    <property type="entry name" value="PAPS_reduct_dom"/>
</dbReference>
<evidence type="ECO:0000259" key="2">
    <source>
        <dbReference type="Pfam" id="PF01507"/>
    </source>
</evidence>
<dbReference type="SUPFAM" id="SSF52402">
    <property type="entry name" value="Adenine nucleotide alpha hydrolases-like"/>
    <property type="match status" value="1"/>
</dbReference>
<gene>
    <name evidence="3" type="primary">dndC</name>
    <name evidence="3" type="ORF">EWV78_11970</name>
</gene>
<evidence type="ECO:0000313" key="4">
    <source>
        <dbReference type="Proteomes" id="UP000315113"/>
    </source>
</evidence>
<sequence length="533" mass="62175">MLEKTTSIFPNRAIEEFVEDIKSITQEIQELYCLDSIPWIIGVSWGKDSTAVLQLVWNAIASLPEEKRHKTIYVITTDTLVENPIVSGWVNKCIKKLEIAAKDHQIPIKPYQINPSVKETFWVCLIGKGYPAPRRGFRWCTERMKIQPVNYFIRDVVRENGEAIVILGARKTESSARSVTIERHKVGRLRERLSPHTHLINSLVYTPIEDWRTDEVWMYLMQWENPWGGDNKELLAMYRGATADNECPLVVDTSTPSCGDSRFGCWVCTLVNKDKSMEAMIQNDEEKEWLQPLLDLRNELDIEDDRPKRDFRRIFGKVQLFERNLNGEISIEPIPGPYTKQWREYWLRRVLEAQESVRTNAPEEMKDITLITTEELSEIRRIWREEKHEFDDQLPKIYKQVTGETFQDPRPGADNNLLGSEEWDILADICAEDSMHLELLAKLIDTERQYFLKISRKGIYKDLEKCFESSSRSKEEAIENARYVYDLKNAAQSGNIAQVKEQLKESFSEPEKDPQKQLTWASMKFPATDEEEE</sequence>
<dbReference type="NCBIfam" id="NF005316">
    <property type="entry name" value="PRK06850.1"/>
    <property type="match status" value="1"/>
</dbReference>
<dbReference type="AlphaFoldDB" id="A0A552EL95"/>
<name>A0A552EL95_MICAE</name>
<feature type="region of interest" description="Disordered" evidence="1">
    <location>
        <begin position="501"/>
        <end position="533"/>
    </location>
</feature>
<dbReference type="Gene3D" id="3.40.50.620">
    <property type="entry name" value="HUPs"/>
    <property type="match status" value="1"/>
</dbReference>
<dbReference type="PANTHER" id="PTHR43196">
    <property type="entry name" value="SULFATE ADENYLYLTRANSFERASE SUBUNIT 2"/>
    <property type="match status" value="1"/>
</dbReference>
<keyword evidence="3" id="KW-0808">Transferase</keyword>
<comment type="caution">
    <text evidence="3">The sequence shown here is derived from an EMBL/GenBank/DDBJ whole genome shotgun (WGS) entry which is preliminary data.</text>
</comment>
<dbReference type="Proteomes" id="UP000315113">
    <property type="component" value="Unassembled WGS sequence"/>
</dbReference>
<dbReference type="EMBL" id="SFBH01000091">
    <property type="protein sequence ID" value="TRU35247.1"/>
    <property type="molecule type" value="Genomic_DNA"/>
</dbReference>
<reference evidence="3 4" key="1">
    <citation type="submission" date="2019-01" db="EMBL/GenBank/DDBJ databases">
        <title>Coherence of Microcystis species and biogeography revealed through population genomics.</title>
        <authorList>
            <person name="Perez-Carrascal O.M."/>
            <person name="Terrat Y."/>
            <person name="Giani A."/>
            <person name="Fortin N."/>
            <person name="Tromas N."/>
            <person name="Shapiro B.J."/>
        </authorList>
    </citation>
    <scope>NUCLEOTIDE SEQUENCE [LARGE SCALE GENOMIC DNA]</scope>
    <source>
        <strain evidence="3">Ma_MB_F_20061100_S20D</strain>
    </source>
</reference>
<dbReference type="PANTHER" id="PTHR43196:SF2">
    <property type="entry name" value="PHOSPHOADENOSINE PHOSPHOSULFATE REDUCTASE"/>
    <property type="match status" value="1"/>
</dbReference>
<evidence type="ECO:0000256" key="1">
    <source>
        <dbReference type="SAM" id="MobiDB-lite"/>
    </source>
</evidence>
<dbReference type="GO" id="GO:0016740">
    <property type="term" value="F:transferase activity"/>
    <property type="evidence" value="ECO:0007669"/>
    <property type="project" value="UniProtKB-KW"/>
</dbReference>
<proteinExistence type="predicted"/>
<dbReference type="Pfam" id="PF01507">
    <property type="entry name" value="PAPS_reduct"/>
    <property type="match status" value="1"/>
</dbReference>
<evidence type="ECO:0000313" key="3">
    <source>
        <dbReference type="EMBL" id="TRU35247.1"/>
    </source>
</evidence>
<feature type="domain" description="Phosphoadenosine phosphosulphate reductase" evidence="2">
    <location>
        <begin position="41"/>
        <end position="222"/>
    </location>
</feature>